<accession>A0AA41X7H4</accession>
<proteinExistence type="predicted"/>
<evidence type="ECO:0000313" key="2">
    <source>
        <dbReference type="Proteomes" id="UP001156102"/>
    </source>
</evidence>
<dbReference type="Proteomes" id="UP001156102">
    <property type="component" value="Unassembled WGS sequence"/>
</dbReference>
<dbReference type="RefSeq" id="WP_254760262.1">
    <property type="nucleotide sequence ID" value="NZ_JANCLT010000011.1"/>
</dbReference>
<dbReference type="AlphaFoldDB" id="A0AA41X7H4"/>
<sequence>MSFAYKKREFEDIFAWAEDGNSKCFYCRDKEDAPLAVALVHGKGICHACLERFEIGHLGADRHVVDHIAPEFQSREEALRWFKQYGEVHFVDVVDEEQDDVYIYHFVNDPEKYRKYQEMLEEMRSKGHLVHLLDDREVEMSYNSLEIHKDGRYSIVS</sequence>
<dbReference type="EMBL" id="JANCLT010000011">
    <property type="protein sequence ID" value="MCP8970341.1"/>
    <property type="molecule type" value="Genomic_DNA"/>
</dbReference>
<gene>
    <name evidence="1" type="ORF">NK662_17610</name>
</gene>
<comment type="caution">
    <text evidence="1">The sequence shown here is derived from an EMBL/GenBank/DDBJ whole genome shotgun (WGS) entry which is preliminary data.</text>
</comment>
<keyword evidence="2" id="KW-1185">Reference proteome</keyword>
<protein>
    <submittedName>
        <fullName evidence="1">Uncharacterized protein</fullName>
    </submittedName>
</protein>
<reference evidence="1" key="1">
    <citation type="submission" date="2022-07" db="EMBL/GenBank/DDBJ databases">
        <authorList>
            <person name="Li W.-J."/>
            <person name="Deng Q.-Q."/>
        </authorList>
    </citation>
    <scope>NUCLEOTIDE SEQUENCE</scope>
    <source>
        <strain evidence="1">SYSU M60031</strain>
    </source>
</reference>
<evidence type="ECO:0000313" key="1">
    <source>
        <dbReference type="EMBL" id="MCP8970341.1"/>
    </source>
</evidence>
<organism evidence="1 2">
    <name type="scientific">Ectobacillus ponti</name>
    <dbReference type="NCBI Taxonomy" id="2961894"/>
    <lineage>
        <taxon>Bacteria</taxon>
        <taxon>Bacillati</taxon>
        <taxon>Bacillota</taxon>
        <taxon>Bacilli</taxon>
        <taxon>Bacillales</taxon>
        <taxon>Bacillaceae</taxon>
        <taxon>Ectobacillus</taxon>
    </lineage>
</organism>
<name>A0AA41X7H4_9BACI</name>